<evidence type="ECO:0000259" key="7">
    <source>
        <dbReference type="PROSITE" id="PS50089"/>
    </source>
</evidence>
<dbReference type="GO" id="GO:0006879">
    <property type="term" value="P:intracellular iron ion homeostasis"/>
    <property type="evidence" value="ECO:0007669"/>
    <property type="project" value="UniProtKB-ARBA"/>
</dbReference>
<dbReference type="PROSITE" id="PS51266">
    <property type="entry name" value="ZF_CHY"/>
    <property type="match status" value="1"/>
</dbReference>
<evidence type="ECO:0000313" key="11">
    <source>
        <dbReference type="Proteomes" id="UP001634007"/>
    </source>
</evidence>
<feature type="region of interest" description="Disordered" evidence="6">
    <location>
        <begin position="1"/>
        <end position="32"/>
    </location>
</feature>
<reference evidence="10 11" key="1">
    <citation type="submission" date="2024-11" db="EMBL/GenBank/DDBJ databases">
        <title>Chromosome-level genome assembly of Eucalyptus globulus Labill. provides insights into its genome evolution.</title>
        <authorList>
            <person name="Li X."/>
        </authorList>
    </citation>
    <scope>NUCLEOTIDE SEQUENCE [LARGE SCALE GENOMIC DNA]</scope>
    <source>
        <strain evidence="10">CL2024</strain>
        <tissue evidence="10">Fresh tender leaves</tissue>
    </source>
</reference>
<dbReference type="Pfam" id="PF13639">
    <property type="entry name" value="zf-RING_2"/>
    <property type="match status" value="1"/>
</dbReference>
<dbReference type="Pfam" id="PF01814">
    <property type="entry name" value="Hemerythrin"/>
    <property type="match status" value="1"/>
</dbReference>
<dbReference type="PANTHER" id="PTHR21319:SF39">
    <property type="entry name" value="ZINC FINGER PROTEIN"/>
    <property type="match status" value="1"/>
</dbReference>
<dbReference type="SMART" id="SM00184">
    <property type="entry name" value="RING"/>
    <property type="match status" value="1"/>
</dbReference>
<dbReference type="EMBL" id="JBJKBG010000002">
    <property type="protein sequence ID" value="KAL3748331.1"/>
    <property type="molecule type" value="Genomic_DNA"/>
</dbReference>
<dbReference type="InterPro" id="IPR013083">
    <property type="entry name" value="Znf_RING/FYVE/PHD"/>
</dbReference>
<evidence type="ECO:0000259" key="9">
    <source>
        <dbReference type="PROSITE" id="PS51270"/>
    </source>
</evidence>
<dbReference type="InterPro" id="IPR008913">
    <property type="entry name" value="Znf_CHY"/>
</dbReference>
<name>A0ABD3LE36_EUCGL</name>
<organism evidence="10 11">
    <name type="scientific">Eucalyptus globulus</name>
    <name type="common">Tasmanian blue gum</name>
    <dbReference type="NCBI Taxonomy" id="34317"/>
    <lineage>
        <taxon>Eukaryota</taxon>
        <taxon>Viridiplantae</taxon>
        <taxon>Streptophyta</taxon>
        <taxon>Embryophyta</taxon>
        <taxon>Tracheophyta</taxon>
        <taxon>Spermatophyta</taxon>
        <taxon>Magnoliopsida</taxon>
        <taxon>eudicotyledons</taxon>
        <taxon>Gunneridae</taxon>
        <taxon>Pentapetalae</taxon>
        <taxon>rosids</taxon>
        <taxon>malvids</taxon>
        <taxon>Myrtales</taxon>
        <taxon>Myrtaceae</taxon>
        <taxon>Myrtoideae</taxon>
        <taxon>Eucalypteae</taxon>
        <taxon>Eucalyptus</taxon>
    </lineage>
</organism>
<evidence type="ECO:0000256" key="6">
    <source>
        <dbReference type="SAM" id="MobiDB-lite"/>
    </source>
</evidence>
<protein>
    <submittedName>
        <fullName evidence="10">Uncharacterized protein</fullName>
    </submittedName>
</protein>
<dbReference type="Proteomes" id="UP001634007">
    <property type="component" value="Unassembled WGS sequence"/>
</dbReference>
<dbReference type="InterPro" id="IPR017921">
    <property type="entry name" value="Znf_CTCHY"/>
</dbReference>
<evidence type="ECO:0000259" key="8">
    <source>
        <dbReference type="PROSITE" id="PS51266"/>
    </source>
</evidence>
<dbReference type="CDD" id="cd16464">
    <property type="entry name" value="RING-H2_Pirh2-like"/>
    <property type="match status" value="1"/>
</dbReference>
<dbReference type="Pfam" id="PF14599">
    <property type="entry name" value="zinc_ribbon_6"/>
    <property type="match status" value="1"/>
</dbReference>
<accession>A0ABD3LE36</accession>
<evidence type="ECO:0000256" key="4">
    <source>
        <dbReference type="ARBA" id="ARBA00022833"/>
    </source>
</evidence>
<dbReference type="AlphaFoldDB" id="A0ABD3LE36"/>
<dbReference type="InterPro" id="IPR037275">
    <property type="entry name" value="Znf_CTCHY_sf"/>
</dbReference>
<dbReference type="InterPro" id="IPR001841">
    <property type="entry name" value="Znf_RING"/>
</dbReference>
<feature type="domain" description="RING-type" evidence="7">
    <location>
        <begin position="1136"/>
        <end position="1178"/>
    </location>
</feature>
<gene>
    <name evidence="10" type="ORF">ACJRO7_009550</name>
</gene>
<dbReference type="FunFam" id="3.30.40.10:FF:000208">
    <property type="entry name" value="Zinc finger protein-related isoform 1"/>
    <property type="match status" value="1"/>
</dbReference>
<keyword evidence="4" id="KW-0862">Zinc</keyword>
<keyword evidence="1" id="KW-0436">Ligase</keyword>
<dbReference type="GO" id="GO:0008270">
    <property type="term" value="F:zinc ion binding"/>
    <property type="evidence" value="ECO:0007669"/>
    <property type="project" value="UniProtKB-KW"/>
</dbReference>
<evidence type="ECO:0000256" key="5">
    <source>
        <dbReference type="PROSITE-ProRule" id="PRU00601"/>
    </source>
</evidence>
<feature type="compositionally biased region" description="Acidic residues" evidence="6">
    <location>
        <begin position="14"/>
        <end position="30"/>
    </location>
</feature>
<dbReference type="SUPFAM" id="SSF161245">
    <property type="entry name" value="Zinc hairpin stack"/>
    <property type="match status" value="1"/>
</dbReference>
<keyword evidence="3 5" id="KW-0863">Zinc-finger</keyword>
<comment type="caution">
    <text evidence="10">The sequence shown here is derived from an EMBL/GenBank/DDBJ whole genome shotgun (WGS) entry which is preliminary data.</text>
</comment>
<dbReference type="InterPro" id="IPR039512">
    <property type="entry name" value="RCHY1_zinc-ribbon"/>
</dbReference>
<dbReference type="Pfam" id="PF05495">
    <property type="entry name" value="zf-CHY"/>
    <property type="match status" value="1"/>
</dbReference>
<sequence length="1242" mass="142879">MGDDESPECRPSTEEEEEDKEEEEEEEEEAAPGLLQAAGESFSGIRLAEAPILLLVYFHKAFRGELARLCSGAVALAEMGAHGRQERLQELRGRFEFLVVAYEYHSAVEDEVIFPALDSHVKNVVCTYSLEHRSIGELFNSTIEFFDLLTEDDDDEPKPYQELVFALSTIQSSICKHEHKEEKQVFRLLMQQFSQKEQASLLWQFLCSVPAILLENLLPWMISFISPEEQEQVIDFVKDTVPKESLLQEVLIGWIRKTDRSYLMGKIETRAMRELDGRSASVESTLEQQQEQRDSVGKISKFSLTDGFKVWHGAVRRDFQTALEALHRVNRSGVFSDLSAVLMQLKFLLDVVAFYSNALHQIYYHELNGLANGREFSSFDWIAYKSQIGCLQQLLHNDAQHETLRCNFVEQLSRELKLFLMEINRLFSYQETEVLNVISKSCSHEMQIQLLYTSICTLPFGWIECVITWFSAHLSAEESRSILLHIKRGDSTISRSFTLLLHEWFRIACSGKKSIDESRMDPQYFFKTRLFTLPKHFEGEAKYSASTSQSNDKSCRGSYPILLGTDSAAMIKLNTSNSGRVALSSFFSLRPKASDISFRFPAVKNDVISNMDQWEPVDIIFFFHKVMEKDLTNLVQKSLKLSDDASFLEDFCKRFVLICNLYQIHSDTEDEVAFPALEEKGKVQNISFSYTIDHRIEAQHINDISSILDKISTLHMSSNNSDLSVRRSHRHLCLKLQNMCRSMHRIVSEHIRNEEIEIWSSVRECLSIAEQEKVIGCMLGRIRAEVLQDMIPWLMESLTPKEQQKLMSTWRHVTRNTMFNEWLQEWWEGDNVEKEVESGLSPSKTADPLEIISTYLSKDILEEHREKICNGVINLPQGHVTNDKSKQWKMGTINKGKVNRHESDKCTKLSNDDAELGIDLQVDHKSTHQENVSAMSQEELEAAIRRVSCDSSLDLHKKSSIIQNLLMSRWIVAHQKSNPAATVSNDGEKIPGHSPSYRDQFEMTYGCKHYKRNCKLLAACCNQLYPCRRCHDEENVHSVDRKSITKMMCMKCLTIQPIGATCSTASCDNLVMAKYYCRICSIYDDEREIYHCPYCNLCRVGKGLGIDYFHCMNCNACMSRSLSVHKCRQKCLEDNCPICREYIFTSNSPVKALPCGHFMHSACFQEYTCTHYTCPICSKSLGDMQVYFKMLDTLLAEEQMPDEYSGKTQVILCNDCEKRGSTSFHWFYHKCRHCGSYNTRLL</sequence>
<dbReference type="PANTHER" id="PTHR21319">
    <property type="entry name" value="RING FINGER AND CHY ZINC FINGER DOMAIN-CONTAINING PROTEIN 1"/>
    <property type="match status" value="1"/>
</dbReference>
<feature type="domain" description="CHY-type" evidence="8">
    <location>
        <begin position="1000"/>
        <end position="1069"/>
    </location>
</feature>
<dbReference type="SUPFAM" id="SSF161219">
    <property type="entry name" value="CHY zinc finger-like"/>
    <property type="match status" value="1"/>
</dbReference>
<dbReference type="Gene3D" id="3.30.40.10">
    <property type="entry name" value="Zinc/RING finger domain, C3HC4 (zinc finger)"/>
    <property type="match status" value="1"/>
</dbReference>
<keyword evidence="2" id="KW-0479">Metal-binding</keyword>
<keyword evidence="11" id="KW-1185">Reference proteome</keyword>
<dbReference type="InterPro" id="IPR037274">
    <property type="entry name" value="Znf_CHY_sf"/>
</dbReference>
<feature type="domain" description="CTCHY-type" evidence="9">
    <location>
        <begin position="1072"/>
        <end position="1135"/>
    </location>
</feature>
<dbReference type="PROSITE" id="PS51270">
    <property type="entry name" value="ZF_CTCHY"/>
    <property type="match status" value="1"/>
</dbReference>
<proteinExistence type="predicted"/>
<dbReference type="GO" id="GO:0061630">
    <property type="term" value="F:ubiquitin protein ligase activity"/>
    <property type="evidence" value="ECO:0007669"/>
    <property type="project" value="UniProtKB-ARBA"/>
</dbReference>
<dbReference type="CDD" id="cd12108">
    <property type="entry name" value="Hr-like"/>
    <property type="match status" value="2"/>
</dbReference>
<evidence type="ECO:0000256" key="1">
    <source>
        <dbReference type="ARBA" id="ARBA00022598"/>
    </source>
</evidence>
<evidence type="ECO:0000256" key="2">
    <source>
        <dbReference type="ARBA" id="ARBA00022723"/>
    </source>
</evidence>
<dbReference type="PROSITE" id="PS50089">
    <property type="entry name" value="ZF_RING_2"/>
    <property type="match status" value="1"/>
</dbReference>
<dbReference type="InterPro" id="IPR012312">
    <property type="entry name" value="Hemerythrin-like"/>
</dbReference>
<dbReference type="Gene3D" id="2.20.28.10">
    <property type="match status" value="1"/>
</dbReference>
<dbReference type="Gene3D" id="1.20.120.520">
    <property type="entry name" value="nmb1532 protein domain like"/>
    <property type="match status" value="2"/>
</dbReference>
<dbReference type="SUPFAM" id="SSF57850">
    <property type="entry name" value="RING/U-box"/>
    <property type="match status" value="1"/>
</dbReference>
<evidence type="ECO:0000256" key="3">
    <source>
        <dbReference type="ARBA" id="ARBA00022771"/>
    </source>
</evidence>
<dbReference type="GO" id="GO:0016874">
    <property type="term" value="F:ligase activity"/>
    <property type="evidence" value="ECO:0007669"/>
    <property type="project" value="UniProtKB-KW"/>
</dbReference>
<evidence type="ECO:0000313" key="10">
    <source>
        <dbReference type="EMBL" id="KAL3748331.1"/>
    </source>
</evidence>